<gene>
    <name evidence="1" type="ORF">HPB47_010351</name>
</gene>
<evidence type="ECO:0000313" key="1">
    <source>
        <dbReference type="EMBL" id="KAG0412515.1"/>
    </source>
</evidence>
<reference evidence="1 2" key="1">
    <citation type="journal article" date="2020" name="Cell">
        <title>Large-Scale Comparative Analyses of Tick Genomes Elucidate Their Genetic Diversity and Vector Capacities.</title>
        <authorList>
            <consortium name="Tick Genome and Microbiome Consortium (TIGMIC)"/>
            <person name="Jia N."/>
            <person name="Wang J."/>
            <person name="Shi W."/>
            <person name="Du L."/>
            <person name="Sun Y."/>
            <person name="Zhan W."/>
            <person name="Jiang J.F."/>
            <person name="Wang Q."/>
            <person name="Zhang B."/>
            <person name="Ji P."/>
            <person name="Bell-Sakyi L."/>
            <person name="Cui X.M."/>
            <person name="Yuan T.T."/>
            <person name="Jiang B.G."/>
            <person name="Yang W.F."/>
            <person name="Lam T.T."/>
            <person name="Chang Q.C."/>
            <person name="Ding S.J."/>
            <person name="Wang X.J."/>
            <person name="Zhu J.G."/>
            <person name="Ruan X.D."/>
            <person name="Zhao L."/>
            <person name="Wei J.T."/>
            <person name="Ye R.Z."/>
            <person name="Que T.C."/>
            <person name="Du C.H."/>
            <person name="Zhou Y.H."/>
            <person name="Cheng J.X."/>
            <person name="Dai P.F."/>
            <person name="Guo W.B."/>
            <person name="Han X.H."/>
            <person name="Huang E.J."/>
            <person name="Li L.F."/>
            <person name="Wei W."/>
            <person name="Gao Y.C."/>
            <person name="Liu J.Z."/>
            <person name="Shao H.Z."/>
            <person name="Wang X."/>
            <person name="Wang C.C."/>
            <person name="Yang T.C."/>
            <person name="Huo Q.B."/>
            <person name="Li W."/>
            <person name="Chen H.Y."/>
            <person name="Chen S.E."/>
            <person name="Zhou L.G."/>
            <person name="Ni X.B."/>
            <person name="Tian J.H."/>
            <person name="Sheng Y."/>
            <person name="Liu T."/>
            <person name="Pan Y.S."/>
            <person name="Xia L.Y."/>
            <person name="Li J."/>
            <person name="Zhao F."/>
            <person name="Cao W.C."/>
        </authorList>
    </citation>
    <scope>NUCLEOTIDE SEQUENCE [LARGE SCALE GENOMIC DNA]</scope>
    <source>
        <strain evidence="1">Iper-2018</strain>
    </source>
</reference>
<keyword evidence="2" id="KW-1185">Reference proteome</keyword>
<name>A0AC60NZC3_IXOPE</name>
<evidence type="ECO:0000313" key="2">
    <source>
        <dbReference type="Proteomes" id="UP000805193"/>
    </source>
</evidence>
<dbReference type="EMBL" id="JABSTQ010011340">
    <property type="protein sequence ID" value="KAG0412515.1"/>
    <property type="molecule type" value="Genomic_DNA"/>
</dbReference>
<sequence>MCHLTREEKLSVYLDFMGKAGSKDTYVSLATHFRAPVPSSQVINPRFRERLDHSEDEVSSLLANWSGVREVHIKKHFSRWSQINCILVLAVGRGWQRRFLKELFQPWLAMVIEKRALEPHIGCGAARWPGLDTSCVS</sequence>
<accession>A0AC60NZC3</accession>
<protein>
    <submittedName>
        <fullName evidence="1">Uncharacterized protein</fullName>
    </submittedName>
</protein>
<dbReference type="Proteomes" id="UP000805193">
    <property type="component" value="Unassembled WGS sequence"/>
</dbReference>
<proteinExistence type="predicted"/>
<organism evidence="1 2">
    <name type="scientific">Ixodes persulcatus</name>
    <name type="common">Taiga tick</name>
    <dbReference type="NCBI Taxonomy" id="34615"/>
    <lineage>
        <taxon>Eukaryota</taxon>
        <taxon>Metazoa</taxon>
        <taxon>Ecdysozoa</taxon>
        <taxon>Arthropoda</taxon>
        <taxon>Chelicerata</taxon>
        <taxon>Arachnida</taxon>
        <taxon>Acari</taxon>
        <taxon>Parasitiformes</taxon>
        <taxon>Ixodida</taxon>
        <taxon>Ixodoidea</taxon>
        <taxon>Ixodidae</taxon>
        <taxon>Ixodinae</taxon>
        <taxon>Ixodes</taxon>
    </lineage>
</organism>
<comment type="caution">
    <text evidence="1">The sequence shown here is derived from an EMBL/GenBank/DDBJ whole genome shotgun (WGS) entry which is preliminary data.</text>
</comment>